<evidence type="ECO:0000256" key="4">
    <source>
        <dbReference type="RuleBase" id="RU003495"/>
    </source>
</evidence>
<dbReference type="NCBIfam" id="TIGR00413">
    <property type="entry name" value="rlpA"/>
    <property type="match status" value="1"/>
</dbReference>
<dbReference type="Proteomes" id="UP000323426">
    <property type="component" value="Unassembled WGS sequence"/>
</dbReference>
<dbReference type="GO" id="GO:0071555">
    <property type="term" value="P:cell wall organization"/>
    <property type="evidence" value="ECO:0007669"/>
    <property type="project" value="UniProtKB-KW"/>
</dbReference>
<evidence type="ECO:0000313" key="6">
    <source>
        <dbReference type="EMBL" id="KAA5545061.1"/>
    </source>
</evidence>
<evidence type="ECO:0000256" key="2">
    <source>
        <dbReference type="ARBA" id="ARBA00023316"/>
    </source>
</evidence>
<dbReference type="GO" id="GO:0000270">
    <property type="term" value="P:peptidoglycan metabolic process"/>
    <property type="evidence" value="ECO:0007669"/>
    <property type="project" value="UniProtKB-UniRule"/>
</dbReference>
<evidence type="ECO:0000313" key="7">
    <source>
        <dbReference type="Proteomes" id="UP000323426"/>
    </source>
</evidence>
<dbReference type="PANTHER" id="PTHR34183:SF1">
    <property type="entry name" value="ENDOLYTIC PEPTIDOGLYCAN TRANSGLYCOSYLASE RLPA"/>
    <property type="match status" value="1"/>
</dbReference>
<name>A0A5M6DBY5_9BACT</name>
<dbReference type="InterPro" id="IPR012997">
    <property type="entry name" value="RplA"/>
</dbReference>
<dbReference type="EMBL" id="VWSF01000009">
    <property type="protein sequence ID" value="KAA5545061.1"/>
    <property type="molecule type" value="Genomic_DNA"/>
</dbReference>
<dbReference type="Pfam" id="PF03330">
    <property type="entry name" value="DPBB_1"/>
    <property type="match status" value="1"/>
</dbReference>
<dbReference type="InterPro" id="IPR009009">
    <property type="entry name" value="RlpA-like_DPBB"/>
</dbReference>
<gene>
    <name evidence="3" type="primary">rlpA</name>
    <name evidence="6" type="ORF">F0145_13490</name>
</gene>
<dbReference type="SUPFAM" id="SSF50685">
    <property type="entry name" value="Barwin-like endoglucanases"/>
    <property type="match status" value="1"/>
</dbReference>
<keyword evidence="3" id="KW-0732">Signal</keyword>
<accession>A0A5M6DBY5</accession>
<feature type="chain" id="PRO_5024516524" description="Probable endolytic peptidoglycan transglycosylase RlpA" evidence="3">
    <location>
        <begin position="27"/>
        <end position="124"/>
    </location>
</feature>
<comment type="similarity">
    <text evidence="3 4">Belongs to the RlpA family.</text>
</comment>
<proteinExistence type="inferred from homology"/>
<keyword evidence="7" id="KW-1185">Reference proteome</keyword>
<evidence type="ECO:0000256" key="1">
    <source>
        <dbReference type="ARBA" id="ARBA00023239"/>
    </source>
</evidence>
<dbReference type="GO" id="GO:0008932">
    <property type="term" value="F:lytic endotransglycosylase activity"/>
    <property type="evidence" value="ECO:0007669"/>
    <property type="project" value="UniProtKB-UniRule"/>
</dbReference>
<reference evidence="6 7" key="1">
    <citation type="submission" date="2019-09" db="EMBL/GenBank/DDBJ databases">
        <title>Genome sequence and assembly of Adhaeribacter sp.</title>
        <authorList>
            <person name="Chhetri G."/>
        </authorList>
    </citation>
    <scope>NUCLEOTIDE SEQUENCE [LARGE SCALE GENOMIC DNA]</scope>
    <source>
        <strain evidence="6 7">DK36</strain>
    </source>
</reference>
<dbReference type="PANTHER" id="PTHR34183">
    <property type="entry name" value="ENDOLYTIC PEPTIDOGLYCAN TRANSGLYCOSYLASE RLPA"/>
    <property type="match status" value="1"/>
</dbReference>
<comment type="caution">
    <text evidence="6">The sequence shown here is derived from an EMBL/GenBank/DDBJ whole genome shotgun (WGS) entry which is preliminary data.</text>
</comment>
<feature type="signal peptide" evidence="3">
    <location>
        <begin position="1"/>
        <end position="26"/>
    </location>
</feature>
<dbReference type="HAMAP" id="MF_02071">
    <property type="entry name" value="RlpA"/>
    <property type="match status" value="1"/>
</dbReference>
<dbReference type="EC" id="4.2.2.-" evidence="3"/>
<dbReference type="RefSeq" id="WP_150088944.1">
    <property type="nucleotide sequence ID" value="NZ_VWSF01000009.1"/>
</dbReference>
<sequence length="124" mass="13629" precursor="true">MKVLQCKWGLLGLVLLVMESCTGSRAFTQTGQASYYSNKFQGKKMANGQPYRKGKLTAAHNTLPFGTKVKVKNQQNGRTVKVKITDRGPHAKSRILDLSLAAARRLDMIQSGVAPVTIKVTRKP</sequence>
<feature type="domain" description="RlpA-like protein double-psi beta-barrel" evidence="5">
    <location>
        <begin position="28"/>
        <end position="118"/>
    </location>
</feature>
<dbReference type="AlphaFoldDB" id="A0A5M6DBY5"/>
<dbReference type="InterPro" id="IPR036908">
    <property type="entry name" value="RlpA-like_sf"/>
</dbReference>
<evidence type="ECO:0000256" key="3">
    <source>
        <dbReference type="HAMAP-Rule" id="MF_02071"/>
    </source>
</evidence>
<organism evidence="6 7">
    <name type="scientific">Adhaeribacter rhizoryzae</name>
    <dbReference type="NCBI Taxonomy" id="2607907"/>
    <lineage>
        <taxon>Bacteria</taxon>
        <taxon>Pseudomonadati</taxon>
        <taxon>Bacteroidota</taxon>
        <taxon>Cytophagia</taxon>
        <taxon>Cytophagales</taxon>
        <taxon>Hymenobacteraceae</taxon>
        <taxon>Adhaeribacter</taxon>
    </lineage>
</organism>
<keyword evidence="1 3" id="KW-0456">Lyase</keyword>
<keyword evidence="2 3" id="KW-0961">Cell wall biogenesis/degradation</keyword>
<dbReference type="Gene3D" id="2.40.40.10">
    <property type="entry name" value="RlpA-like domain"/>
    <property type="match status" value="1"/>
</dbReference>
<comment type="function">
    <text evidence="3">Lytic transglycosylase with a strong preference for naked glycan strands that lack stem peptides.</text>
</comment>
<dbReference type="CDD" id="cd22268">
    <property type="entry name" value="DPBB_RlpA-like"/>
    <property type="match status" value="1"/>
</dbReference>
<dbReference type="InterPro" id="IPR034718">
    <property type="entry name" value="RlpA"/>
</dbReference>
<evidence type="ECO:0000259" key="5">
    <source>
        <dbReference type="Pfam" id="PF03330"/>
    </source>
</evidence>
<protein>
    <recommendedName>
        <fullName evidence="3">Probable endolytic peptidoglycan transglycosylase RlpA</fullName>
        <ecNumber evidence="3">4.2.2.-</ecNumber>
    </recommendedName>
</protein>